<name>A0A1W6LBC6_9BURK</name>
<dbReference type="AlphaFoldDB" id="A0A1W6LBC6"/>
<evidence type="ECO:0000313" key="1">
    <source>
        <dbReference type="EMBL" id="ARN21585.1"/>
    </source>
</evidence>
<sequence length="375" mass="40582">MDPTPAPALKDGFAQATVDWTARTVAAAHPAFDTKRFRQIVRAGFDDLSLMARVRRVAEALAATLPADFAQADAVVERALGEPPEEWIEGEGISAFRLAPFLEWVSIAGLATPALALPALASLTRHFTAEFAIRPFLADHLDLTFEHVARWVTDGDARVRRLASEGTRPLLPWGRHVAALKSHPERALALIEPLAADASEVVRRSAANHLNDVSRLDPDLALAHAARWARGHGEAGRGAVRHAVRTLVKKGHPEALKLLGFDVHATVGLRRLRLSAKAVPIGGDLELTADLHAEGDAPVTACVDFAVRYASARGAERWKVFKGTTVTIAPGETCPVRFRRDFVPRTTRVLYPGPHAVHVRVNGVTVGEKAFELVA</sequence>
<dbReference type="KEGG" id="rgu:A4W93_17705"/>
<evidence type="ECO:0000313" key="2">
    <source>
        <dbReference type="Proteomes" id="UP000193427"/>
    </source>
</evidence>
<reference evidence="1 2" key="1">
    <citation type="submission" date="2016-04" db="EMBL/GenBank/DDBJ databases">
        <title>Complete genome sequence of natural rubber-degrading, novel Gram-negative bacterium, Rhizobacter gummiphilus strain NS21.</title>
        <authorList>
            <person name="Tabata M."/>
            <person name="Kasai D."/>
            <person name="Fukuda M."/>
        </authorList>
    </citation>
    <scope>NUCLEOTIDE SEQUENCE [LARGE SCALE GENOMIC DNA]</scope>
    <source>
        <strain evidence="1 2">NS21</strain>
    </source>
</reference>
<accession>A0A1W6LBC6</accession>
<dbReference type="OrthoDB" id="9797162at2"/>
<dbReference type="Pfam" id="PF08713">
    <property type="entry name" value="DNA_alkylation"/>
    <property type="match status" value="1"/>
</dbReference>
<protein>
    <submittedName>
        <fullName evidence="1">Uncharacterized protein</fullName>
    </submittedName>
</protein>
<dbReference type="EMBL" id="CP015118">
    <property type="protein sequence ID" value="ARN21585.1"/>
    <property type="molecule type" value="Genomic_DNA"/>
</dbReference>
<dbReference type="RefSeq" id="WP_085751875.1">
    <property type="nucleotide sequence ID" value="NZ_BSPR01000019.1"/>
</dbReference>
<dbReference type="Proteomes" id="UP000193427">
    <property type="component" value="Chromosome"/>
</dbReference>
<dbReference type="SUPFAM" id="SSF48371">
    <property type="entry name" value="ARM repeat"/>
    <property type="match status" value="1"/>
</dbReference>
<keyword evidence="2" id="KW-1185">Reference proteome</keyword>
<dbReference type="InterPro" id="IPR014825">
    <property type="entry name" value="DNA_alkylation"/>
</dbReference>
<gene>
    <name evidence="1" type="ORF">A4W93_17705</name>
</gene>
<proteinExistence type="predicted"/>
<dbReference type="STRING" id="946333.A4W93_17705"/>
<dbReference type="InterPro" id="IPR016024">
    <property type="entry name" value="ARM-type_fold"/>
</dbReference>
<organism evidence="1 2">
    <name type="scientific">Piscinibacter gummiphilus</name>
    <dbReference type="NCBI Taxonomy" id="946333"/>
    <lineage>
        <taxon>Bacteria</taxon>
        <taxon>Pseudomonadati</taxon>
        <taxon>Pseudomonadota</taxon>
        <taxon>Betaproteobacteria</taxon>
        <taxon>Burkholderiales</taxon>
        <taxon>Sphaerotilaceae</taxon>
        <taxon>Piscinibacter</taxon>
    </lineage>
</organism>
<dbReference type="Gene3D" id="1.25.40.290">
    <property type="entry name" value="ARM repeat domains"/>
    <property type="match status" value="1"/>
</dbReference>